<dbReference type="EMBL" id="HACA01007575">
    <property type="protein sequence ID" value="CDW24936.1"/>
    <property type="molecule type" value="Transcribed_RNA"/>
</dbReference>
<evidence type="ECO:0000313" key="1">
    <source>
        <dbReference type="EMBL" id="CDW24936.1"/>
    </source>
</evidence>
<name>A0A0K2THG0_LEPSM</name>
<reference evidence="1" key="1">
    <citation type="submission" date="2014-05" db="EMBL/GenBank/DDBJ databases">
        <authorList>
            <person name="Chronopoulou M."/>
        </authorList>
    </citation>
    <scope>NUCLEOTIDE SEQUENCE</scope>
    <source>
        <tissue evidence="1">Whole organism</tissue>
    </source>
</reference>
<dbReference type="AlphaFoldDB" id="A0A0K2THG0"/>
<accession>A0A0K2THG0</accession>
<proteinExistence type="predicted"/>
<sequence length="25" mass="3085">MIKKRHDVFYIKKNIHGLFNINKVK</sequence>
<organism evidence="1">
    <name type="scientific">Lepeophtheirus salmonis</name>
    <name type="common">Salmon louse</name>
    <name type="synonym">Caligus salmonis</name>
    <dbReference type="NCBI Taxonomy" id="72036"/>
    <lineage>
        <taxon>Eukaryota</taxon>
        <taxon>Metazoa</taxon>
        <taxon>Ecdysozoa</taxon>
        <taxon>Arthropoda</taxon>
        <taxon>Crustacea</taxon>
        <taxon>Multicrustacea</taxon>
        <taxon>Hexanauplia</taxon>
        <taxon>Copepoda</taxon>
        <taxon>Siphonostomatoida</taxon>
        <taxon>Caligidae</taxon>
        <taxon>Lepeophtheirus</taxon>
    </lineage>
</organism>
<protein>
    <submittedName>
        <fullName evidence="1">Uncharacterized protein</fullName>
    </submittedName>
</protein>